<dbReference type="WBParaSite" id="RSKR_0001142800.1">
    <property type="protein sequence ID" value="RSKR_0001142800.1"/>
    <property type="gene ID" value="RSKR_0001142800"/>
</dbReference>
<proteinExistence type="predicted"/>
<dbReference type="Proteomes" id="UP000095286">
    <property type="component" value="Unplaced"/>
</dbReference>
<name>A0AC35UG79_9BILA</name>
<protein>
    <submittedName>
        <fullName evidence="2">ULP_PROTEASE domain-containing protein</fullName>
    </submittedName>
</protein>
<evidence type="ECO:0000313" key="1">
    <source>
        <dbReference type="Proteomes" id="UP000095286"/>
    </source>
</evidence>
<accession>A0AC35UG79</accession>
<organism evidence="1 2">
    <name type="scientific">Rhabditophanes sp. KR3021</name>
    <dbReference type="NCBI Taxonomy" id="114890"/>
    <lineage>
        <taxon>Eukaryota</taxon>
        <taxon>Metazoa</taxon>
        <taxon>Ecdysozoa</taxon>
        <taxon>Nematoda</taxon>
        <taxon>Chromadorea</taxon>
        <taxon>Rhabditida</taxon>
        <taxon>Tylenchina</taxon>
        <taxon>Panagrolaimomorpha</taxon>
        <taxon>Strongyloidoidea</taxon>
        <taxon>Alloionematidae</taxon>
        <taxon>Rhabditophanes</taxon>
    </lineage>
</organism>
<sequence length="198" mass="23548">MLEEPFFSDKYASFYMEKCNLECVLVRSQVTSRNIAVRYESRKHLNEGELINDEIMEFFMNDIHEKFIRKDEKTKIVINDSYFFTRLLRDIEIDVDGSLSIDSRTNLDRNIHGIVKWKRIKEEDRIFEQDLVMIPICNHGHWFVAVIKNPMSCLRIMIKSELSQESDPKEPCQIFLYDSFIEEENCLRRTGFGDDSNL</sequence>
<evidence type="ECO:0000313" key="2">
    <source>
        <dbReference type="WBParaSite" id="RSKR_0001142800.1"/>
    </source>
</evidence>
<reference evidence="2" key="1">
    <citation type="submission" date="2016-11" db="UniProtKB">
        <authorList>
            <consortium name="WormBaseParasite"/>
        </authorList>
    </citation>
    <scope>IDENTIFICATION</scope>
    <source>
        <strain evidence="2">KR3021</strain>
    </source>
</reference>